<accession>A0A438M7X9</accession>
<dbReference type="InterPro" id="IPR001646">
    <property type="entry name" value="5peptide_repeat"/>
</dbReference>
<organism evidence="1 2">
    <name type="scientific">Nonomuraea polychroma</name>
    <dbReference type="NCBI Taxonomy" id="46176"/>
    <lineage>
        <taxon>Bacteria</taxon>
        <taxon>Bacillati</taxon>
        <taxon>Actinomycetota</taxon>
        <taxon>Actinomycetes</taxon>
        <taxon>Streptosporangiales</taxon>
        <taxon>Streptosporangiaceae</taxon>
        <taxon>Nonomuraea</taxon>
    </lineage>
</organism>
<evidence type="ECO:0000313" key="1">
    <source>
        <dbReference type="EMBL" id="RVX41831.1"/>
    </source>
</evidence>
<comment type="caution">
    <text evidence="1">The sequence shown here is derived from an EMBL/GenBank/DDBJ whole genome shotgun (WGS) entry which is preliminary data.</text>
</comment>
<gene>
    <name evidence="1" type="ORF">EDD27_4408</name>
</gene>
<sequence>MLFGLVFTAGGLVYTAKTWETGQETLRTTQQQQITDRYTKAVEQIGSDKSVEVRIGGLYALERIAKDSPSDAETIRHVIVAFILERDRPATSKGDDRWKPEADVGTALRVLGTFPRISVTEIPPLIAAHFEFADWQYVYLTGADLSGANLNGADLAVANLNGANLFGADLTVADLSGADLSGADLRYAYLNYADLNDALLNGANLTNAKLGSADLRGADLRGADLRGAKLDGSDSVADLRGADLRNVRGMTPEEIRKVAKIDKTTKF</sequence>
<dbReference type="Proteomes" id="UP000284824">
    <property type="component" value="Unassembled WGS sequence"/>
</dbReference>
<dbReference type="InterPro" id="IPR051082">
    <property type="entry name" value="Pentapeptide-BTB/POZ_domain"/>
</dbReference>
<name>A0A438M7X9_9ACTN</name>
<evidence type="ECO:0000313" key="2">
    <source>
        <dbReference type="Proteomes" id="UP000284824"/>
    </source>
</evidence>
<protein>
    <submittedName>
        <fullName evidence="1">Pentapeptide repeat protein</fullName>
    </submittedName>
</protein>
<dbReference type="PANTHER" id="PTHR14136">
    <property type="entry name" value="BTB_POZ DOMAIN-CONTAINING PROTEIN KCTD9"/>
    <property type="match status" value="1"/>
</dbReference>
<keyword evidence="2" id="KW-1185">Reference proteome</keyword>
<dbReference type="Gene3D" id="2.160.20.80">
    <property type="entry name" value="E3 ubiquitin-protein ligase SopA"/>
    <property type="match status" value="1"/>
</dbReference>
<dbReference type="EMBL" id="SAUN01000001">
    <property type="protein sequence ID" value="RVX41831.1"/>
    <property type="molecule type" value="Genomic_DNA"/>
</dbReference>
<dbReference type="OrthoDB" id="4563217at2"/>
<reference evidence="1 2" key="1">
    <citation type="submission" date="2019-01" db="EMBL/GenBank/DDBJ databases">
        <title>Sequencing the genomes of 1000 actinobacteria strains.</title>
        <authorList>
            <person name="Klenk H.-P."/>
        </authorList>
    </citation>
    <scope>NUCLEOTIDE SEQUENCE [LARGE SCALE GENOMIC DNA]</scope>
    <source>
        <strain evidence="1 2">DSM 43925</strain>
    </source>
</reference>
<dbReference type="SUPFAM" id="SSF141571">
    <property type="entry name" value="Pentapeptide repeat-like"/>
    <property type="match status" value="1"/>
</dbReference>
<dbReference type="Pfam" id="PF00805">
    <property type="entry name" value="Pentapeptide"/>
    <property type="match status" value="2"/>
</dbReference>
<dbReference type="AlphaFoldDB" id="A0A438M7X9"/>
<dbReference type="PANTHER" id="PTHR14136:SF17">
    <property type="entry name" value="BTB_POZ DOMAIN-CONTAINING PROTEIN KCTD9"/>
    <property type="match status" value="1"/>
</dbReference>
<proteinExistence type="predicted"/>